<organism evidence="2 3">
    <name type="scientific">Caminibacter pacificus</name>
    <dbReference type="NCBI Taxonomy" id="1424653"/>
    <lineage>
        <taxon>Bacteria</taxon>
        <taxon>Pseudomonadati</taxon>
        <taxon>Campylobacterota</taxon>
        <taxon>Epsilonproteobacteria</taxon>
        <taxon>Nautiliales</taxon>
        <taxon>Nautiliaceae</taxon>
        <taxon>Caminibacter</taxon>
    </lineage>
</organism>
<reference evidence="2 3" key="2">
    <citation type="submission" date="2018-11" db="EMBL/GenBank/DDBJ databases">
        <title>Genomic Encyclopedia of Type Strains, Phase IV (KMG-IV): sequencing the most valuable type-strain genomes for metagenomic binning, comparative biology and taxonomic classification.</title>
        <authorList>
            <person name="Goeker M."/>
        </authorList>
    </citation>
    <scope>NUCLEOTIDE SEQUENCE [LARGE SCALE GENOMIC DNA]</scope>
    <source>
        <strain evidence="2 3">DSM 27783</strain>
    </source>
</reference>
<evidence type="ECO:0000313" key="3">
    <source>
        <dbReference type="Proteomes" id="UP000272781"/>
    </source>
</evidence>
<keyword evidence="4" id="KW-1185">Reference proteome</keyword>
<evidence type="ECO:0000313" key="2">
    <source>
        <dbReference type="EMBL" id="ROR40217.1"/>
    </source>
</evidence>
<evidence type="ECO:0000313" key="4">
    <source>
        <dbReference type="Proteomes" id="UP000298805"/>
    </source>
</evidence>
<evidence type="ECO:0000313" key="1">
    <source>
        <dbReference type="EMBL" id="QCI27604.2"/>
    </source>
</evidence>
<dbReference type="AlphaFoldDB" id="A0AAJ4UY87"/>
<protein>
    <submittedName>
        <fullName evidence="2">Uncharacterized protein</fullName>
    </submittedName>
</protein>
<sequence>MKNEVIFISESDKIDVLLDELDGINQKKIKKEFNFIFEKASNNYIGYFLFQNEDIYYKIYILPKIISSDLPDNEKVKIFINFLIKHYEISNKYKEYNYKKKETNKDLATVFKDKNLGQVTEIEEFVFYKFLSILNEIEKFFKYYKSLKKEKIPYISQSVKYQIDLIKNIKEINKTKIHQIKTKYKKFSEIANITYASLKLFKRFKISLINDEKYKNQLLKKTKKLQNFLLRKFRADDGYKLTLKNLTSNKTYKIFNKKENTKSLYFNILSLFGMENFLEEENKNINYNLYSDSLFIRPEKLYEFIIYDYFKHKFKYSLVEKEPIKKYKLKNKNKIVEKKSKPDVVITLNKSMLIIDAKWKIIDSLEYINFDDIAKLQRDCEVRMKNKKIYPILVYPKLYNKLDKIEMKISEGNTFNFYVFELNII</sequence>
<gene>
    <name evidence="1" type="ORF">C6V80_01090</name>
    <name evidence="2" type="ORF">EDC58_1205</name>
</gene>
<reference evidence="1" key="3">
    <citation type="submission" date="2019-06" db="EMBL/GenBank/DDBJ databases">
        <title>A comparative analysis of the Nautiliaceae.</title>
        <authorList>
            <person name="Grosche A."/>
            <person name="Smedile F."/>
            <person name="Vetriani C."/>
        </authorList>
    </citation>
    <scope>NUCLEOTIDE SEQUENCE</scope>
    <source>
        <strain evidence="1">TB6</strain>
    </source>
</reference>
<name>A0AAJ4UY87_9BACT</name>
<dbReference type="EMBL" id="RJVK01000002">
    <property type="protein sequence ID" value="ROR40217.1"/>
    <property type="molecule type" value="Genomic_DNA"/>
</dbReference>
<accession>A0AAJ4UY87</accession>
<dbReference type="EMBL" id="CP027432">
    <property type="protein sequence ID" value="QCI27604.2"/>
    <property type="molecule type" value="Genomic_DNA"/>
</dbReference>
<dbReference type="Proteomes" id="UP000298805">
    <property type="component" value="Chromosome"/>
</dbReference>
<dbReference type="Proteomes" id="UP000272781">
    <property type="component" value="Unassembled WGS sequence"/>
</dbReference>
<proteinExistence type="predicted"/>
<reference evidence="4" key="1">
    <citation type="submission" date="2018-03" db="EMBL/GenBank/DDBJ databases">
        <title>A comparative analysis of the Nautiliaceae.</title>
        <authorList>
            <person name="Grosche A."/>
            <person name="Smedile F."/>
            <person name="Vetriani C."/>
        </authorList>
    </citation>
    <scope>NUCLEOTIDE SEQUENCE [LARGE SCALE GENOMIC DNA]</scope>
    <source>
        <strain evidence="4">TB6</strain>
    </source>
</reference>
<dbReference type="RefSeq" id="WP_123352599.1">
    <property type="nucleotide sequence ID" value="NZ_CP027432.2"/>
</dbReference>